<organism evidence="3">
    <name type="scientific">Oikopleura dioica</name>
    <name type="common">Tunicate</name>
    <dbReference type="NCBI Taxonomy" id="34765"/>
    <lineage>
        <taxon>Eukaryota</taxon>
        <taxon>Metazoa</taxon>
        <taxon>Chordata</taxon>
        <taxon>Tunicata</taxon>
        <taxon>Appendicularia</taxon>
        <taxon>Copelata</taxon>
        <taxon>Oikopleuridae</taxon>
        <taxon>Oikopleura</taxon>
    </lineage>
</organism>
<dbReference type="OrthoDB" id="10342553at2759"/>
<dbReference type="Pfam" id="PF00567">
    <property type="entry name" value="TUDOR"/>
    <property type="match status" value="1"/>
</dbReference>
<feature type="domain" description="Tudor" evidence="2">
    <location>
        <begin position="399"/>
        <end position="516"/>
    </location>
</feature>
<dbReference type="SUPFAM" id="SSF54928">
    <property type="entry name" value="RNA-binding domain, RBD"/>
    <property type="match status" value="1"/>
</dbReference>
<feature type="region of interest" description="Disordered" evidence="1">
    <location>
        <begin position="1"/>
        <end position="22"/>
    </location>
</feature>
<dbReference type="AlphaFoldDB" id="E4WYJ9"/>
<evidence type="ECO:0000313" key="4">
    <source>
        <dbReference type="EMBL" id="CBY33266.1"/>
    </source>
</evidence>
<dbReference type="InterPro" id="IPR012677">
    <property type="entry name" value="Nucleotide-bd_a/b_plait_sf"/>
</dbReference>
<dbReference type="Proteomes" id="UP000011014">
    <property type="component" value="Unassembled WGS sequence"/>
</dbReference>
<evidence type="ECO:0000313" key="3">
    <source>
        <dbReference type="EMBL" id="CBY22763.1"/>
    </source>
</evidence>
<evidence type="ECO:0000256" key="1">
    <source>
        <dbReference type="SAM" id="MobiDB-lite"/>
    </source>
</evidence>
<dbReference type="InterPro" id="IPR035979">
    <property type="entry name" value="RBD_domain_sf"/>
</dbReference>
<evidence type="ECO:0000313" key="5">
    <source>
        <dbReference type="Proteomes" id="UP000001307"/>
    </source>
</evidence>
<accession>E4WYJ9</accession>
<dbReference type="EMBL" id="FN654405">
    <property type="protein sequence ID" value="CBY33266.1"/>
    <property type="molecule type" value="Genomic_DNA"/>
</dbReference>
<name>E4WYJ9_OIKDI</name>
<evidence type="ECO:0000259" key="2">
    <source>
        <dbReference type="Pfam" id="PF00567"/>
    </source>
</evidence>
<dbReference type="InterPro" id="IPR002999">
    <property type="entry name" value="Tudor"/>
</dbReference>
<dbReference type="EMBL" id="FN653019">
    <property type="protein sequence ID" value="CBY22763.1"/>
    <property type="molecule type" value="Genomic_DNA"/>
</dbReference>
<protein>
    <recommendedName>
        <fullName evidence="2">Tudor domain-containing protein</fullName>
    </recommendedName>
</protein>
<dbReference type="Proteomes" id="UP000001307">
    <property type="component" value="Unassembled WGS sequence"/>
</dbReference>
<dbReference type="Gene3D" id="3.30.70.330">
    <property type="match status" value="1"/>
</dbReference>
<dbReference type="InParanoid" id="E4WYJ9"/>
<dbReference type="SUPFAM" id="SSF63748">
    <property type="entry name" value="Tudor/PWWP/MBT"/>
    <property type="match status" value="1"/>
</dbReference>
<dbReference type="GO" id="GO:0003676">
    <property type="term" value="F:nucleic acid binding"/>
    <property type="evidence" value="ECO:0007669"/>
    <property type="project" value="InterPro"/>
</dbReference>
<proteinExistence type="predicted"/>
<dbReference type="Gene3D" id="2.30.30.140">
    <property type="match status" value="1"/>
</dbReference>
<gene>
    <name evidence="3" type="ORF">GSOID_T00013536001</name>
    <name evidence="4" type="ORF">GSOID_T00021168001</name>
</gene>
<sequence>MVRTRSNKKDADADPATIPPEGIIVEKMETDSEENQELETDKKVLLNDFHSMNQDELHRHVMIHKIHQNTTSNDIRGLLKARNIQFVKLYVKQREDGSQYAFITLKGTQFAYDACEKFNFNAPTVDGIKLKLSIAKTRNVNNKGKHIQFGSVEFKVDDAAFEIVDNVVVGAYDGKLGFTVLPELTKWKADPNIEVWDWAYSAPYTNLYGVAVVKFDKKRPKMNENYLLHDLTDGGENVTRVECIKTTGKQVVFRDIDSGYETSIENYRSDPYPLRKWAWYEYWYQDDVVPTGEKVKLYVVTKSFVTSKNILNKEMKAIENEKMKMKCYGVDKEGCLHVDFELRNGSLFAEELVKKGFLEKCSIGPLEPCGDKLDGVYREEKFAIFNQAGFSPGDIISGRIVHIDANDIKSIYIQTDEPKILKRLTDELQVNITYGKEFLDGFKNLDEGDVCLFIAKRANGQPRAMRGEIQERAENSFVVEAIDLGFSMNVKHKNCYVLPKEFKVIERQAQNVKLTGFQIEDESKEVKNVLDTLKGEKTLLDFQFLTDKEVFCPLLQDMMIIKGVKTSFLPINK</sequence>
<reference evidence="3" key="1">
    <citation type="journal article" date="2010" name="Science">
        <title>Plasticity of animal genome architecture unmasked by rapid evolution of a pelagic tunicate.</title>
        <authorList>
            <person name="Denoeud F."/>
            <person name="Henriet S."/>
            <person name="Mungpakdee S."/>
            <person name="Aury J.M."/>
            <person name="Da Silva C."/>
            <person name="Brinkmann H."/>
            <person name="Mikhaleva J."/>
            <person name="Olsen L.C."/>
            <person name="Jubin C."/>
            <person name="Canestro C."/>
            <person name="Bouquet J.M."/>
            <person name="Danks G."/>
            <person name="Poulain J."/>
            <person name="Campsteijn C."/>
            <person name="Adamski M."/>
            <person name="Cross I."/>
            <person name="Yadetie F."/>
            <person name="Muffato M."/>
            <person name="Louis A."/>
            <person name="Butcher S."/>
            <person name="Tsagkogeorga G."/>
            <person name="Konrad A."/>
            <person name="Singh S."/>
            <person name="Jensen M.F."/>
            <person name="Cong E.H."/>
            <person name="Eikeseth-Otteraa H."/>
            <person name="Noel B."/>
            <person name="Anthouard V."/>
            <person name="Porcel B.M."/>
            <person name="Kachouri-Lafond R."/>
            <person name="Nishino A."/>
            <person name="Ugolini M."/>
            <person name="Chourrout P."/>
            <person name="Nishida H."/>
            <person name="Aasland R."/>
            <person name="Huzurbazar S."/>
            <person name="Westhof E."/>
            <person name="Delsuc F."/>
            <person name="Lehrach H."/>
            <person name="Reinhardt R."/>
            <person name="Weissenbach J."/>
            <person name="Roy S.W."/>
            <person name="Artiguenave F."/>
            <person name="Postlethwait J.H."/>
            <person name="Manak J.R."/>
            <person name="Thompson E.M."/>
            <person name="Jaillon O."/>
            <person name="Du Pasquier L."/>
            <person name="Boudinot P."/>
            <person name="Liberles D.A."/>
            <person name="Volff J.N."/>
            <person name="Philippe H."/>
            <person name="Lenhard B."/>
            <person name="Roest Crollius H."/>
            <person name="Wincker P."/>
            <person name="Chourrout D."/>
        </authorList>
    </citation>
    <scope>NUCLEOTIDE SEQUENCE [LARGE SCALE GENOMIC DNA]</scope>
</reference>
<keyword evidence="5" id="KW-1185">Reference proteome</keyword>